<keyword evidence="1" id="KW-0808">Transferase</keyword>
<keyword evidence="2" id="KW-1185">Reference proteome</keyword>
<proteinExistence type="predicted"/>
<gene>
    <name evidence="1" type="ORF">BV22DRAFT_1008558</name>
</gene>
<dbReference type="Proteomes" id="UP000790709">
    <property type="component" value="Unassembled WGS sequence"/>
</dbReference>
<accession>A0ACB8BMB0</accession>
<sequence length="344" mass="37366">MSAALDEFKVAILLATIDNLETPHHLTAAIASAAGATSQRLVIVLFSRLFDPPRNDGQGGTAQTTGVSRTGSWDEVQRLLTFVYVQATKVAQDMGKVLIDIDVLLKGPTESLPETLGETTEVSFRVEGDDITAPLPGSISSLRQIVLPPTEAVSSRLSAAPVLSGHDSYPPFYPVVALGGTFDHLHAGHKILLSMAAWICSEKVIVGVTGDDLLKKKSNRHVLEDLQTRFARTRAFLTLFRSELQYDLVAINDVYGPTGWDPNIQALVVSKETLPGAMSIDKERASKSLPSLRTFVIDVISSSSEKLDHEDAEMLKQTKMSSTFIREWIAKNQGAITDVRSSIP</sequence>
<protein>
    <submittedName>
        <fullName evidence="1">Nucleotidylyl transferase</fullName>
    </submittedName>
</protein>
<dbReference type="EMBL" id="MU266379">
    <property type="protein sequence ID" value="KAH7926632.1"/>
    <property type="molecule type" value="Genomic_DNA"/>
</dbReference>
<reference evidence="1" key="1">
    <citation type="journal article" date="2021" name="New Phytol.">
        <title>Evolutionary innovations through gain and loss of genes in the ectomycorrhizal Boletales.</title>
        <authorList>
            <person name="Wu G."/>
            <person name="Miyauchi S."/>
            <person name="Morin E."/>
            <person name="Kuo A."/>
            <person name="Drula E."/>
            <person name="Varga T."/>
            <person name="Kohler A."/>
            <person name="Feng B."/>
            <person name="Cao Y."/>
            <person name="Lipzen A."/>
            <person name="Daum C."/>
            <person name="Hundley H."/>
            <person name="Pangilinan J."/>
            <person name="Johnson J."/>
            <person name="Barry K."/>
            <person name="LaButti K."/>
            <person name="Ng V."/>
            <person name="Ahrendt S."/>
            <person name="Min B."/>
            <person name="Choi I.G."/>
            <person name="Park H."/>
            <person name="Plett J.M."/>
            <person name="Magnuson J."/>
            <person name="Spatafora J.W."/>
            <person name="Nagy L.G."/>
            <person name="Henrissat B."/>
            <person name="Grigoriev I.V."/>
            <person name="Yang Z.L."/>
            <person name="Xu J."/>
            <person name="Martin F.M."/>
        </authorList>
    </citation>
    <scope>NUCLEOTIDE SEQUENCE</scope>
    <source>
        <strain evidence="1">KUC20120723A-06</strain>
    </source>
</reference>
<name>A0ACB8BMB0_9AGAM</name>
<evidence type="ECO:0000313" key="2">
    <source>
        <dbReference type="Proteomes" id="UP000790709"/>
    </source>
</evidence>
<comment type="caution">
    <text evidence="1">The sequence shown here is derived from an EMBL/GenBank/DDBJ whole genome shotgun (WGS) entry which is preliminary data.</text>
</comment>
<organism evidence="1 2">
    <name type="scientific">Leucogyrophana mollusca</name>
    <dbReference type="NCBI Taxonomy" id="85980"/>
    <lineage>
        <taxon>Eukaryota</taxon>
        <taxon>Fungi</taxon>
        <taxon>Dikarya</taxon>
        <taxon>Basidiomycota</taxon>
        <taxon>Agaricomycotina</taxon>
        <taxon>Agaricomycetes</taxon>
        <taxon>Agaricomycetidae</taxon>
        <taxon>Boletales</taxon>
        <taxon>Boletales incertae sedis</taxon>
        <taxon>Leucogyrophana</taxon>
    </lineage>
</organism>
<evidence type="ECO:0000313" key="1">
    <source>
        <dbReference type="EMBL" id="KAH7926632.1"/>
    </source>
</evidence>